<dbReference type="InterPro" id="IPR001452">
    <property type="entry name" value="SH3_domain"/>
</dbReference>
<dbReference type="PANTHER" id="PTHR14167:SF116">
    <property type="entry name" value="CAP, ISOFORM AC"/>
    <property type="match status" value="1"/>
</dbReference>
<keyword evidence="5" id="KW-1185">Reference proteome</keyword>
<protein>
    <submittedName>
        <fullName evidence="6">SH3 domain-containing protein</fullName>
    </submittedName>
</protein>
<dbReference type="SUPFAM" id="SSF50044">
    <property type="entry name" value="SH3-domain"/>
    <property type="match status" value="1"/>
</dbReference>
<accession>A0A915JEX3</accession>
<evidence type="ECO:0000313" key="5">
    <source>
        <dbReference type="Proteomes" id="UP000887565"/>
    </source>
</evidence>
<keyword evidence="1 2" id="KW-0728">SH3 domain</keyword>
<dbReference type="InterPro" id="IPR004012">
    <property type="entry name" value="Run_dom"/>
</dbReference>
<name>A0A915JEX3_ROMCU</name>
<dbReference type="FunFam" id="2.30.30.40:FF:000115">
    <property type="entry name" value="Small G protein signaling modulator 3 homolog"/>
    <property type="match status" value="1"/>
</dbReference>
<feature type="domain" description="RUN" evidence="4">
    <location>
        <begin position="366"/>
        <end position="441"/>
    </location>
</feature>
<sequence length="441" mass="50289">MEASATFSNWSWIAKRVKRSAHWVTMKWEKSLDQCLINRSVGWCSLELSSESEDIILICSKIGSPKCLYVLLPFAKRLAAIPIYTELFHTEFADVKWTGMLKLKEPEFESLTNSADIFNLLSNLPSTIDDADALIEAADHIGAGQLTEVQVASKRKKHLAYLMADQGLMIGDPKSVADINLPKQKISRRRLKRSQSLVSHIFRDRSRNTSDDSYSSGYWSYGGETGDENDAKLKNVRQTELMVDLRQAILKISRHFILTDPNGHRKVNLQADYTLESHASDHENYLAIQKKRRKRARALLDFERRDDDELGFRRNDILTILSMRDEHCWIGELNGMRGWFPAKFVELLDERSKEYSALGDDSVNEIVTDLVRGNLCSAMKVVFEHGMKKQSVLAGPCHPWIFIEDVANEELHIFAAIVELHATKCAINGTQETLKTFRLDK</sequence>
<evidence type="ECO:0000256" key="2">
    <source>
        <dbReference type="PROSITE-ProRule" id="PRU00192"/>
    </source>
</evidence>
<organism evidence="5 6">
    <name type="scientific">Romanomermis culicivorax</name>
    <name type="common">Nematode worm</name>
    <dbReference type="NCBI Taxonomy" id="13658"/>
    <lineage>
        <taxon>Eukaryota</taxon>
        <taxon>Metazoa</taxon>
        <taxon>Ecdysozoa</taxon>
        <taxon>Nematoda</taxon>
        <taxon>Enoplea</taxon>
        <taxon>Dorylaimia</taxon>
        <taxon>Mermithida</taxon>
        <taxon>Mermithoidea</taxon>
        <taxon>Mermithidae</taxon>
        <taxon>Romanomermis</taxon>
    </lineage>
</organism>
<proteinExistence type="predicted"/>
<dbReference type="Proteomes" id="UP000887565">
    <property type="component" value="Unplaced"/>
</dbReference>
<evidence type="ECO:0000313" key="6">
    <source>
        <dbReference type="WBParaSite" id="nRc.2.0.1.t25070-RA"/>
    </source>
</evidence>
<dbReference type="PROSITE" id="PS50002">
    <property type="entry name" value="SH3"/>
    <property type="match status" value="1"/>
</dbReference>
<evidence type="ECO:0000259" key="3">
    <source>
        <dbReference type="PROSITE" id="PS50002"/>
    </source>
</evidence>
<dbReference type="Gene3D" id="2.30.30.40">
    <property type="entry name" value="SH3 Domains"/>
    <property type="match status" value="1"/>
</dbReference>
<evidence type="ECO:0000256" key="1">
    <source>
        <dbReference type="ARBA" id="ARBA00022443"/>
    </source>
</evidence>
<dbReference type="PROSITE" id="PS50826">
    <property type="entry name" value="RUN"/>
    <property type="match status" value="1"/>
</dbReference>
<reference evidence="6" key="1">
    <citation type="submission" date="2022-11" db="UniProtKB">
        <authorList>
            <consortium name="WormBaseParasite"/>
        </authorList>
    </citation>
    <scope>IDENTIFICATION</scope>
</reference>
<feature type="domain" description="SH3" evidence="3">
    <location>
        <begin position="291"/>
        <end position="350"/>
    </location>
</feature>
<dbReference type="InterPro" id="IPR050384">
    <property type="entry name" value="Endophilin_SH3RF"/>
</dbReference>
<dbReference type="WBParaSite" id="nRc.2.0.1.t25070-RA">
    <property type="protein sequence ID" value="nRc.2.0.1.t25070-RA"/>
    <property type="gene ID" value="nRc.2.0.1.g25070"/>
</dbReference>
<dbReference type="Pfam" id="PF00018">
    <property type="entry name" value="SH3_1"/>
    <property type="match status" value="1"/>
</dbReference>
<dbReference type="AlphaFoldDB" id="A0A915JEX3"/>
<evidence type="ECO:0000259" key="4">
    <source>
        <dbReference type="PROSITE" id="PS50826"/>
    </source>
</evidence>
<dbReference type="PANTHER" id="PTHR14167">
    <property type="entry name" value="SH3 DOMAIN-CONTAINING"/>
    <property type="match status" value="1"/>
</dbReference>
<dbReference type="SMART" id="SM00326">
    <property type="entry name" value="SH3"/>
    <property type="match status" value="1"/>
</dbReference>
<dbReference type="InterPro" id="IPR036028">
    <property type="entry name" value="SH3-like_dom_sf"/>
</dbReference>